<dbReference type="Gene3D" id="1.10.10.10">
    <property type="entry name" value="Winged helix-like DNA-binding domain superfamily/Winged helix DNA-binding domain"/>
    <property type="match status" value="1"/>
</dbReference>
<gene>
    <name evidence="5" type="ORF">QJ036_09350</name>
</gene>
<dbReference type="InterPro" id="IPR000524">
    <property type="entry name" value="Tscrpt_reg_HTH_GntR"/>
</dbReference>
<protein>
    <submittedName>
        <fullName evidence="5">GntR family transcriptional regulator</fullName>
    </submittedName>
</protein>
<dbReference type="PANTHER" id="PTHR38445:SF12">
    <property type="entry name" value="GNTR-FAMILY TRANSCRIPTIONAL REGULATOR"/>
    <property type="match status" value="1"/>
</dbReference>
<dbReference type="EMBL" id="JASGBQ010000016">
    <property type="protein sequence ID" value="MDI9242675.1"/>
    <property type="molecule type" value="Genomic_DNA"/>
</dbReference>
<dbReference type="GO" id="GO:0003700">
    <property type="term" value="F:DNA-binding transcription factor activity"/>
    <property type="evidence" value="ECO:0007669"/>
    <property type="project" value="InterPro"/>
</dbReference>
<dbReference type="InterPro" id="IPR036388">
    <property type="entry name" value="WH-like_DNA-bd_sf"/>
</dbReference>
<evidence type="ECO:0000313" key="6">
    <source>
        <dbReference type="Proteomes" id="UP001300383"/>
    </source>
</evidence>
<sequence length="129" mass="14340">MIINIDFNSDEAFYIQLRNQIIVGIATDAIREGDVLPSVRSLAETIGINMHTVNKAYSVLKQEGFVKLDRRKGAVIAVDFDKIQAIEELMSGMQVLLAKAACQDISREEIHGLVDSIMDQFEGPCRKGE</sequence>
<dbReference type="AlphaFoldDB" id="A0AAP4BAW3"/>
<dbReference type="SMART" id="SM00345">
    <property type="entry name" value="HTH_GNTR"/>
    <property type="match status" value="1"/>
</dbReference>
<organism evidence="5 6">
    <name type="scientific">Fusibacillus kribbianus</name>
    <dbReference type="NCBI Taxonomy" id="3044208"/>
    <lineage>
        <taxon>Bacteria</taxon>
        <taxon>Bacillati</taxon>
        <taxon>Bacillota</taxon>
        <taxon>Clostridia</taxon>
        <taxon>Lachnospirales</taxon>
        <taxon>Lachnospiraceae</taxon>
        <taxon>Fusibacillus</taxon>
    </lineage>
</organism>
<keyword evidence="2" id="KW-0238">DNA-binding</keyword>
<evidence type="ECO:0000259" key="4">
    <source>
        <dbReference type="PROSITE" id="PS50949"/>
    </source>
</evidence>
<dbReference type="Proteomes" id="UP001300383">
    <property type="component" value="Unassembled WGS sequence"/>
</dbReference>
<dbReference type="GO" id="GO:0003677">
    <property type="term" value="F:DNA binding"/>
    <property type="evidence" value="ECO:0007669"/>
    <property type="project" value="UniProtKB-KW"/>
</dbReference>
<dbReference type="PRINTS" id="PR00035">
    <property type="entry name" value="HTHGNTR"/>
</dbReference>
<dbReference type="Pfam" id="PF00392">
    <property type="entry name" value="GntR"/>
    <property type="match status" value="1"/>
</dbReference>
<dbReference type="CDD" id="cd07377">
    <property type="entry name" value="WHTH_GntR"/>
    <property type="match status" value="1"/>
</dbReference>
<evidence type="ECO:0000256" key="3">
    <source>
        <dbReference type="ARBA" id="ARBA00023163"/>
    </source>
</evidence>
<keyword evidence="6" id="KW-1185">Reference proteome</keyword>
<feature type="domain" description="HTH gntR-type" evidence="4">
    <location>
        <begin position="11"/>
        <end position="79"/>
    </location>
</feature>
<reference evidence="5 6" key="1">
    <citation type="submission" date="2023-05" db="EMBL/GenBank/DDBJ databases">
        <title>[ruminococcus] sp. nov., isolated from a pig farm feces dump.</title>
        <authorList>
            <person name="Chang Y.-H."/>
        </authorList>
    </citation>
    <scope>NUCLEOTIDE SEQUENCE [LARGE SCALE GENOMIC DNA]</scope>
    <source>
        <strain evidence="5 6">YH-rum2234</strain>
    </source>
</reference>
<proteinExistence type="predicted"/>
<keyword evidence="3" id="KW-0804">Transcription</keyword>
<accession>A0AAP4BAW3</accession>
<dbReference type="PROSITE" id="PS50949">
    <property type="entry name" value="HTH_GNTR"/>
    <property type="match status" value="1"/>
</dbReference>
<keyword evidence="1" id="KW-0805">Transcription regulation</keyword>
<evidence type="ECO:0000313" key="5">
    <source>
        <dbReference type="EMBL" id="MDI9242675.1"/>
    </source>
</evidence>
<evidence type="ECO:0000256" key="2">
    <source>
        <dbReference type="ARBA" id="ARBA00023125"/>
    </source>
</evidence>
<evidence type="ECO:0000256" key="1">
    <source>
        <dbReference type="ARBA" id="ARBA00023015"/>
    </source>
</evidence>
<dbReference type="InterPro" id="IPR036390">
    <property type="entry name" value="WH_DNA-bd_sf"/>
</dbReference>
<dbReference type="RefSeq" id="WP_283231120.1">
    <property type="nucleotide sequence ID" value="NZ_JASGBQ010000016.1"/>
</dbReference>
<name>A0AAP4BAW3_9FIRM</name>
<comment type="caution">
    <text evidence="5">The sequence shown here is derived from an EMBL/GenBank/DDBJ whole genome shotgun (WGS) entry which is preliminary data.</text>
</comment>
<dbReference type="SUPFAM" id="SSF46785">
    <property type="entry name" value="Winged helix' DNA-binding domain"/>
    <property type="match status" value="1"/>
</dbReference>
<dbReference type="PANTHER" id="PTHR38445">
    <property type="entry name" value="HTH-TYPE TRANSCRIPTIONAL REPRESSOR YTRA"/>
    <property type="match status" value="1"/>
</dbReference>